<proteinExistence type="predicted"/>
<evidence type="ECO:0000313" key="1">
    <source>
        <dbReference type="EMBL" id="TKF28802.1"/>
    </source>
</evidence>
<name>A0A4U1Z561_9VIBR</name>
<dbReference type="EMBL" id="SYUW01000002">
    <property type="protein sequence ID" value="TKF28802.1"/>
    <property type="molecule type" value="Genomic_DNA"/>
</dbReference>
<organism evidence="1 2">
    <name type="scientific">Vibrio kanaloae</name>
    <dbReference type="NCBI Taxonomy" id="170673"/>
    <lineage>
        <taxon>Bacteria</taxon>
        <taxon>Pseudomonadati</taxon>
        <taxon>Pseudomonadota</taxon>
        <taxon>Gammaproteobacteria</taxon>
        <taxon>Vibrionales</taxon>
        <taxon>Vibrionaceae</taxon>
        <taxon>Vibrio</taxon>
    </lineage>
</organism>
<comment type="caution">
    <text evidence="1">The sequence shown here is derived from an EMBL/GenBank/DDBJ whole genome shotgun (WGS) entry which is preliminary data.</text>
</comment>
<dbReference type="AlphaFoldDB" id="A0A4U1Z561"/>
<evidence type="ECO:0000313" key="2">
    <source>
        <dbReference type="Proteomes" id="UP000305234"/>
    </source>
</evidence>
<reference evidence="1 2" key="1">
    <citation type="submission" date="2019-04" db="EMBL/GenBank/DDBJ databases">
        <title>A reverse ecology approach based on a biological definition of microbial populations.</title>
        <authorList>
            <person name="Arevalo P."/>
            <person name="Vaninsberghe D."/>
            <person name="Elsherbini J."/>
            <person name="Gore J."/>
            <person name="Polz M."/>
        </authorList>
    </citation>
    <scope>NUCLEOTIDE SEQUENCE [LARGE SCALE GENOMIC DNA]</scope>
    <source>
        <strain evidence="1 2">10N.261.46.E4</strain>
    </source>
</reference>
<accession>A0A4U1Z561</accession>
<dbReference type="Proteomes" id="UP000305234">
    <property type="component" value="Unassembled WGS sequence"/>
</dbReference>
<protein>
    <submittedName>
        <fullName evidence="1">Uncharacterized protein</fullName>
    </submittedName>
</protein>
<dbReference type="RefSeq" id="WP_136996756.1">
    <property type="nucleotide sequence ID" value="NZ_JBFRJO010000006.1"/>
</dbReference>
<sequence length="61" mass="7179">MDKAVRKERDDAYEEIKAQLQQWPMDKLTMLLYELTVAVTPQSVPTLVHLSHEEIEMLTKH</sequence>
<gene>
    <name evidence="1" type="ORF">FCV52_01090</name>
</gene>